<organism evidence="20 21">
    <name type="scientific">Moelleriella libera RCEF 2490</name>
    <dbReference type="NCBI Taxonomy" id="1081109"/>
    <lineage>
        <taxon>Eukaryota</taxon>
        <taxon>Fungi</taxon>
        <taxon>Dikarya</taxon>
        <taxon>Ascomycota</taxon>
        <taxon>Pezizomycotina</taxon>
        <taxon>Sordariomycetes</taxon>
        <taxon>Hypocreomycetidae</taxon>
        <taxon>Hypocreales</taxon>
        <taxon>Clavicipitaceae</taxon>
        <taxon>Moelleriella</taxon>
    </lineage>
</organism>
<keyword evidence="8" id="KW-0809">Transit peptide</keyword>
<keyword evidence="7" id="KW-0999">Mitochondrion inner membrane</keyword>
<dbReference type="AlphaFoldDB" id="A0A168B559"/>
<keyword evidence="10 19" id="KW-1133">Transmembrane helix</keyword>
<dbReference type="STRING" id="1081109.A0A168B559"/>
<evidence type="ECO:0000256" key="19">
    <source>
        <dbReference type="SAM" id="Phobius"/>
    </source>
</evidence>
<evidence type="ECO:0000313" key="20">
    <source>
        <dbReference type="EMBL" id="KZZ94807.1"/>
    </source>
</evidence>
<dbReference type="GO" id="GO:0005743">
    <property type="term" value="C:mitochondrial inner membrane"/>
    <property type="evidence" value="ECO:0007669"/>
    <property type="project" value="UniProtKB-SubCell"/>
</dbReference>
<comment type="cofactor">
    <cofactor evidence="16 17">
        <name>Fe cation</name>
        <dbReference type="ChEBI" id="CHEBI:24875"/>
    </cofactor>
    <text evidence="16 17">Binds 2 iron ions per subunit.</text>
</comment>
<evidence type="ECO:0000256" key="9">
    <source>
        <dbReference type="ARBA" id="ARBA00022982"/>
    </source>
</evidence>
<keyword evidence="9 17" id="KW-0249">Electron transport</keyword>
<keyword evidence="21" id="KW-1185">Reference proteome</keyword>
<evidence type="ECO:0000256" key="3">
    <source>
        <dbReference type="ARBA" id="ARBA00022448"/>
    </source>
</evidence>
<evidence type="ECO:0000256" key="13">
    <source>
        <dbReference type="ARBA" id="ARBA00023128"/>
    </source>
</evidence>
<proteinExistence type="inferred from homology"/>
<keyword evidence="14 17" id="KW-0472">Membrane</keyword>
<dbReference type="FunFam" id="1.20.1260.140:FF:000002">
    <property type="entry name" value="Alternative oxidase"/>
    <property type="match status" value="1"/>
</dbReference>
<comment type="caution">
    <text evidence="20">The sequence shown here is derived from an EMBL/GenBank/DDBJ whole genome shotgun (WGS) entry which is preliminary data.</text>
</comment>
<comment type="similarity">
    <text evidence="2 17">Belongs to the alternative oxidase family.</text>
</comment>
<evidence type="ECO:0000256" key="8">
    <source>
        <dbReference type="ARBA" id="ARBA00022946"/>
    </source>
</evidence>
<evidence type="ECO:0000256" key="17">
    <source>
        <dbReference type="RuleBase" id="RU003779"/>
    </source>
</evidence>
<feature type="compositionally biased region" description="Basic and acidic residues" evidence="18">
    <location>
        <begin position="333"/>
        <end position="342"/>
    </location>
</feature>
<gene>
    <name evidence="20" type="ORF">AAL_04918</name>
</gene>
<dbReference type="InterPro" id="IPR038659">
    <property type="entry name" value="AOX_sf"/>
</dbReference>
<feature type="binding site" evidence="16">
    <location>
        <position position="205"/>
    </location>
    <ligand>
        <name>Fe cation</name>
        <dbReference type="ChEBI" id="CHEBI:24875"/>
        <label>1</label>
    </ligand>
</feature>
<accession>A0A168B559</accession>
<keyword evidence="5 17" id="KW-0812">Transmembrane</keyword>
<dbReference type="GO" id="GO:0098803">
    <property type="term" value="C:respiratory chain complex"/>
    <property type="evidence" value="ECO:0007669"/>
    <property type="project" value="UniProtKB-UniRule"/>
</dbReference>
<evidence type="ECO:0000256" key="2">
    <source>
        <dbReference type="ARBA" id="ARBA00008388"/>
    </source>
</evidence>
<dbReference type="InterPro" id="IPR002680">
    <property type="entry name" value="AOX"/>
</dbReference>
<sequence length="357" mass="40742">MISSSMQTRIGARASRQAAAGLARSGSHILIGPLPNLPRLSCAVAAHQHQILSAKLFSTSSKNSLRDFFPAKDTPHIQKTKPAWPHHGYTVEEMLAVEPAHRVPRTLSDKAAWKIVRFARYWMDKATGMGRDQQVDPKHPTTAVKAEKPLTESQWLIRFVFLESVAGVPGMVGGMLRHLSSLRRMKRDNGWIETLLEESYNERMHLLTFMKMCEPGQFMKLMIIGAQGVFFNTLFIMYLLHPRVVHRFVAYLEEEAVHTYTRAIREIEQGHLPKWSDPKFQIPDIAVSYWKMPEGHRTMKDLILYIRADEACHRGVNHTLGNLDQKEDPNPFVSEFKDREPPKPALKTAGYERAEVI</sequence>
<reference evidence="20 21" key="1">
    <citation type="journal article" date="2016" name="Genome Biol. Evol.">
        <title>Divergent and convergent evolution of fungal pathogenicity.</title>
        <authorList>
            <person name="Shang Y."/>
            <person name="Xiao G."/>
            <person name="Zheng P."/>
            <person name="Cen K."/>
            <person name="Zhan S."/>
            <person name="Wang C."/>
        </authorList>
    </citation>
    <scope>NUCLEOTIDE SEQUENCE [LARGE SCALE GENOMIC DNA]</scope>
    <source>
        <strain evidence="20 21">RCEF 2490</strain>
    </source>
</reference>
<dbReference type="Gene3D" id="1.20.1260.140">
    <property type="entry name" value="Alternative oxidase"/>
    <property type="match status" value="1"/>
</dbReference>
<feature type="transmembrane region" description="Helical" evidence="19">
    <location>
        <begin position="218"/>
        <end position="240"/>
    </location>
</feature>
<keyword evidence="12 16" id="KW-0408">Iron</keyword>
<feature type="binding site" evidence="16">
    <location>
        <position position="253"/>
    </location>
    <ligand>
        <name>Fe cation</name>
        <dbReference type="ChEBI" id="CHEBI:24875"/>
        <label>2</label>
    </ligand>
</feature>
<comment type="subcellular location">
    <subcellularLocation>
        <location evidence="1">Mitochondrion inner membrane</location>
        <topology evidence="1">Multi-pass membrane protein</topology>
        <orientation evidence="1">Matrix side</orientation>
    </subcellularLocation>
</comment>
<dbReference type="PANTHER" id="PTHR31803">
    <property type="entry name" value="ALTERNATIVE OXIDASE"/>
    <property type="match status" value="1"/>
</dbReference>
<evidence type="ECO:0000256" key="15">
    <source>
        <dbReference type="ARBA" id="ARBA00025285"/>
    </source>
</evidence>
<dbReference type="PIRSF" id="PIRSF005229">
    <property type="entry name" value="AOX"/>
    <property type="match status" value="1"/>
</dbReference>
<evidence type="ECO:0000256" key="16">
    <source>
        <dbReference type="PIRSR" id="PIRSR005229-1"/>
    </source>
</evidence>
<dbReference type="OrthoDB" id="16906at2759"/>
<comment type="function">
    <text evidence="15">Catalyzes cyanide-resistant oxygen consumption. May increase respiration when the cytochrome respiratory pathway is restricted, or in response to low temperatures.</text>
</comment>
<feature type="binding site" evidence="16">
    <location>
        <position position="202"/>
    </location>
    <ligand>
        <name>Fe cation</name>
        <dbReference type="ChEBI" id="CHEBI:24875"/>
        <label>2</label>
    </ligand>
</feature>
<feature type="binding site" evidence="16">
    <location>
        <position position="313"/>
    </location>
    <ligand>
        <name>Fe cation</name>
        <dbReference type="ChEBI" id="CHEBI:24875"/>
        <label>2</label>
    </ligand>
</feature>
<dbReference type="GO" id="GO:0009916">
    <property type="term" value="F:alternative oxidase activity"/>
    <property type="evidence" value="ECO:0007669"/>
    <property type="project" value="UniProtKB-UniRule"/>
</dbReference>
<dbReference type="PANTHER" id="PTHR31803:SF3">
    <property type="entry name" value="ALTERNATIVE OXIDASE"/>
    <property type="match status" value="1"/>
</dbReference>
<evidence type="ECO:0000256" key="7">
    <source>
        <dbReference type="ARBA" id="ARBA00022792"/>
    </source>
</evidence>
<dbReference type="EMBL" id="AZGY01000010">
    <property type="protein sequence ID" value="KZZ94807.1"/>
    <property type="molecule type" value="Genomic_DNA"/>
</dbReference>
<keyword evidence="13" id="KW-0496">Mitochondrion</keyword>
<dbReference type="GO" id="GO:0046872">
    <property type="term" value="F:metal ion binding"/>
    <property type="evidence" value="ECO:0007669"/>
    <property type="project" value="UniProtKB-UniRule"/>
</dbReference>
<dbReference type="CDD" id="cd01053">
    <property type="entry name" value="AOX"/>
    <property type="match status" value="1"/>
</dbReference>
<name>A0A168B559_9HYPO</name>
<evidence type="ECO:0000256" key="4">
    <source>
        <dbReference type="ARBA" id="ARBA00022660"/>
    </source>
</evidence>
<keyword evidence="4 17" id="KW-0679">Respiratory chain</keyword>
<keyword evidence="3" id="KW-0813">Transport</keyword>
<dbReference type="Pfam" id="PF01786">
    <property type="entry name" value="AOX"/>
    <property type="match status" value="1"/>
</dbReference>
<feature type="binding site" evidence="16">
    <location>
        <position position="310"/>
    </location>
    <ligand>
        <name>Fe cation</name>
        <dbReference type="ChEBI" id="CHEBI:24875"/>
        <label>2</label>
    </ligand>
</feature>
<evidence type="ECO:0000256" key="10">
    <source>
        <dbReference type="ARBA" id="ARBA00022989"/>
    </source>
</evidence>
<evidence type="ECO:0000256" key="18">
    <source>
        <dbReference type="SAM" id="MobiDB-lite"/>
    </source>
</evidence>
<dbReference type="Proteomes" id="UP000078544">
    <property type="component" value="Unassembled WGS sequence"/>
</dbReference>
<evidence type="ECO:0000256" key="1">
    <source>
        <dbReference type="ARBA" id="ARBA00004292"/>
    </source>
</evidence>
<keyword evidence="6 16" id="KW-0479">Metal-binding</keyword>
<feature type="binding site" evidence="16">
    <location>
        <position position="163"/>
    </location>
    <ligand>
        <name>Fe cation</name>
        <dbReference type="ChEBI" id="CHEBI:24875"/>
        <label>1</label>
    </ligand>
</feature>
<protein>
    <recommendedName>
        <fullName evidence="17">Alternative oxidase</fullName>
        <ecNumber evidence="17">1.-.-.-</ecNumber>
    </recommendedName>
</protein>
<dbReference type="GO" id="GO:0010230">
    <property type="term" value="P:alternative respiration"/>
    <property type="evidence" value="ECO:0007669"/>
    <property type="project" value="TreeGrafter"/>
</dbReference>
<keyword evidence="11 17" id="KW-0560">Oxidoreductase</keyword>
<evidence type="ECO:0000313" key="21">
    <source>
        <dbReference type="Proteomes" id="UP000078544"/>
    </source>
</evidence>
<feature type="binding site" evidence="16">
    <location>
        <position position="310"/>
    </location>
    <ligand>
        <name>Fe cation</name>
        <dbReference type="ChEBI" id="CHEBI:24875"/>
        <label>1</label>
    </ligand>
</feature>
<evidence type="ECO:0000256" key="6">
    <source>
        <dbReference type="ARBA" id="ARBA00022723"/>
    </source>
</evidence>
<evidence type="ECO:0000256" key="12">
    <source>
        <dbReference type="ARBA" id="ARBA00023004"/>
    </source>
</evidence>
<feature type="binding site" evidence="16">
    <location>
        <position position="202"/>
    </location>
    <ligand>
        <name>Fe cation</name>
        <dbReference type="ChEBI" id="CHEBI:24875"/>
        <label>1</label>
    </ligand>
</feature>
<evidence type="ECO:0000256" key="5">
    <source>
        <dbReference type="ARBA" id="ARBA00022692"/>
    </source>
</evidence>
<dbReference type="EC" id="1.-.-.-" evidence="17"/>
<evidence type="ECO:0000256" key="14">
    <source>
        <dbReference type="ARBA" id="ARBA00023136"/>
    </source>
</evidence>
<feature type="region of interest" description="Disordered" evidence="18">
    <location>
        <begin position="333"/>
        <end position="357"/>
    </location>
</feature>
<evidence type="ECO:0000256" key="11">
    <source>
        <dbReference type="ARBA" id="ARBA00023002"/>
    </source>
</evidence>